<dbReference type="InterPro" id="IPR017439">
    <property type="entry name" value="Amidohydrolase"/>
</dbReference>
<dbReference type="VEuPathDB" id="FungiDB:AeMF1_015314"/>
<dbReference type="SUPFAM" id="SSF55031">
    <property type="entry name" value="Bacterial exopeptidase dimerisation domain"/>
    <property type="match status" value="1"/>
</dbReference>
<evidence type="ECO:0000256" key="2">
    <source>
        <dbReference type="ARBA" id="ARBA00022801"/>
    </source>
</evidence>
<evidence type="ECO:0000313" key="6">
    <source>
        <dbReference type="Proteomes" id="UP000481153"/>
    </source>
</evidence>
<keyword evidence="3" id="KW-0464">Manganese</keyword>
<dbReference type="Gene3D" id="3.40.630.10">
    <property type="entry name" value="Zn peptidases"/>
    <property type="match status" value="1"/>
</dbReference>
<evidence type="ECO:0000256" key="1">
    <source>
        <dbReference type="ARBA" id="ARBA00006153"/>
    </source>
</evidence>
<keyword evidence="3" id="KW-0479">Metal-binding</keyword>
<dbReference type="VEuPathDB" id="FungiDB:AeMF1_017895"/>
<proteinExistence type="inferred from homology"/>
<reference evidence="5 6" key="1">
    <citation type="submission" date="2019-07" db="EMBL/GenBank/DDBJ databases">
        <title>Genomics analysis of Aphanomyces spp. identifies a new class of oomycete effector associated with host adaptation.</title>
        <authorList>
            <person name="Gaulin E."/>
        </authorList>
    </citation>
    <scope>NUCLEOTIDE SEQUENCE [LARGE SCALE GENOMIC DNA]</scope>
    <source>
        <strain evidence="5 6">ATCC 201684</strain>
    </source>
</reference>
<sequence length="416" mass="45535">MDDFFAELTKFRRHLHANPELSFQEYKTQALVRDYLIHQAHIPAEQISVSGKTGLVVDIFGPKEGPLPAEAVVKCVAFRGDMDALPMTEHNSHLEYESKVPGAAHMCGHDGHTVNLMGFGHLVQQRRHLLPPHSTVRLLFQPAEEGHFGAPAMIKDGCLLGVDEVYGFHNSPSPLGTVRVKAGPMMAHGGTFTITISVPGGHGSAPHLTKDPIVAAGQVILAINSITSRNVSPHDAAIVSICQVHGGEADNVIPSSVKLSGTIRDFAPAVESTIKQRMATIEHTCAAYGLDGKLRFFDMYPVVVNPERETKIFEAIAASVVGADRVSDEGLPAMAGEDFTYFLQQRPGCFFTIGTREANETQMRQPHSDTFDFNDRILPLSARMYLEIAHERLQCALYTKDELDDMTADVLAQRHP</sequence>
<evidence type="ECO:0000313" key="5">
    <source>
        <dbReference type="EMBL" id="KAF0723399.1"/>
    </source>
</evidence>
<evidence type="ECO:0000259" key="4">
    <source>
        <dbReference type="Pfam" id="PF07687"/>
    </source>
</evidence>
<feature type="binding site" evidence="3">
    <location>
        <position position="107"/>
    </location>
    <ligand>
        <name>Mn(2+)</name>
        <dbReference type="ChEBI" id="CHEBI:29035"/>
        <label>2</label>
    </ligand>
</feature>
<dbReference type="Gene3D" id="3.30.70.360">
    <property type="match status" value="1"/>
</dbReference>
<dbReference type="InterPro" id="IPR036264">
    <property type="entry name" value="Bact_exopeptidase_dim_dom"/>
</dbReference>
<organism evidence="5 6">
    <name type="scientific">Aphanomyces euteiches</name>
    <dbReference type="NCBI Taxonomy" id="100861"/>
    <lineage>
        <taxon>Eukaryota</taxon>
        <taxon>Sar</taxon>
        <taxon>Stramenopiles</taxon>
        <taxon>Oomycota</taxon>
        <taxon>Saprolegniomycetes</taxon>
        <taxon>Saprolegniales</taxon>
        <taxon>Verrucalvaceae</taxon>
        <taxon>Aphanomyces</taxon>
    </lineage>
</organism>
<dbReference type="FunFam" id="3.30.70.360:FF:000001">
    <property type="entry name" value="N-acetyldiaminopimelate deacetylase"/>
    <property type="match status" value="1"/>
</dbReference>
<dbReference type="CDD" id="cd03886">
    <property type="entry name" value="M20_Acy1"/>
    <property type="match status" value="1"/>
</dbReference>
<dbReference type="GO" id="GO:0016787">
    <property type="term" value="F:hydrolase activity"/>
    <property type="evidence" value="ECO:0007669"/>
    <property type="project" value="UniProtKB-KW"/>
</dbReference>
<feature type="binding site" evidence="3">
    <location>
        <position position="145"/>
    </location>
    <ligand>
        <name>Mn(2+)</name>
        <dbReference type="ChEBI" id="CHEBI:29035"/>
        <label>2</label>
    </ligand>
</feature>
<dbReference type="PANTHER" id="PTHR11014:SF63">
    <property type="entry name" value="METALLOPEPTIDASE, PUTATIVE (AFU_ORTHOLOGUE AFUA_6G09600)-RELATED"/>
    <property type="match status" value="1"/>
</dbReference>
<dbReference type="Pfam" id="PF07687">
    <property type="entry name" value="M20_dimer"/>
    <property type="match status" value="1"/>
</dbReference>
<feature type="binding site" evidence="3">
    <location>
        <position position="109"/>
    </location>
    <ligand>
        <name>Mn(2+)</name>
        <dbReference type="ChEBI" id="CHEBI:29035"/>
        <label>2</label>
    </ligand>
</feature>
<dbReference type="GO" id="GO:0046872">
    <property type="term" value="F:metal ion binding"/>
    <property type="evidence" value="ECO:0007669"/>
    <property type="project" value="UniProtKB-KW"/>
</dbReference>
<name>A0A6G0W805_9STRA</name>
<comment type="caution">
    <text evidence="5">The sequence shown here is derived from an EMBL/GenBank/DDBJ whole genome shotgun (WGS) entry which is preliminary data.</text>
</comment>
<dbReference type="Proteomes" id="UP000481153">
    <property type="component" value="Unassembled WGS sequence"/>
</dbReference>
<keyword evidence="6" id="KW-1185">Reference proteome</keyword>
<dbReference type="PIRSF" id="PIRSF005962">
    <property type="entry name" value="Pept_M20D_amidohydro"/>
    <property type="match status" value="1"/>
</dbReference>
<dbReference type="AlphaFoldDB" id="A0A6G0W805"/>
<gene>
    <name evidence="5" type="ORF">Ae201684_017738</name>
</gene>
<evidence type="ECO:0000256" key="3">
    <source>
        <dbReference type="PIRSR" id="PIRSR005962-1"/>
    </source>
</evidence>
<feature type="binding site" evidence="3">
    <location>
        <position position="367"/>
    </location>
    <ligand>
        <name>Mn(2+)</name>
        <dbReference type="ChEBI" id="CHEBI:29035"/>
        <label>2</label>
    </ligand>
</feature>
<protein>
    <recommendedName>
        <fullName evidence="4">Peptidase M20 dimerisation domain-containing protein</fullName>
    </recommendedName>
</protein>
<comment type="cofactor">
    <cofactor evidence="3">
        <name>Mn(2+)</name>
        <dbReference type="ChEBI" id="CHEBI:29035"/>
    </cofactor>
    <text evidence="3">The Mn(2+) ion enhances activity.</text>
</comment>
<feature type="domain" description="Peptidase M20 dimerisation" evidence="4">
    <location>
        <begin position="191"/>
        <end position="287"/>
    </location>
</feature>
<feature type="binding site" evidence="3">
    <location>
        <position position="169"/>
    </location>
    <ligand>
        <name>Mn(2+)</name>
        <dbReference type="ChEBI" id="CHEBI:29035"/>
        <label>2</label>
    </ligand>
</feature>
<dbReference type="InterPro" id="IPR002933">
    <property type="entry name" value="Peptidase_M20"/>
</dbReference>
<keyword evidence="2" id="KW-0378">Hydrolase</keyword>
<dbReference type="EMBL" id="VJMJ01000309">
    <property type="protein sequence ID" value="KAF0723399.1"/>
    <property type="molecule type" value="Genomic_DNA"/>
</dbReference>
<dbReference type="Pfam" id="PF01546">
    <property type="entry name" value="Peptidase_M20"/>
    <property type="match status" value="1"/>
</dbReference>
<dbReference type="InterPro" id="IPR011650">
    <property type="entry name" value="Peptidase_M20_dimer"/>
</dbReference>
<comment type="similarity">
    <text evidence="1">Belongs to the peptidase M20 family.</text>
</comment>
<accession>A0A6G0W805</accession>
<dbReference type="PANTHER" id="PTHR11014">
    <property type="entry name" value="PEPTIDASE M20 FAMILY MEMBER"/>
    <property type="match status" value="1"/>
</dbReference>
<dbReference type="SUPFAM" id="SSF53187">
    <property type="entry name" value="Zn-dependent exopeptidases"/>
    <property type="match status" value="1"/>
</dbReference>
<dbReference type="NCBIfam" id="TIGR01891">
    <property type="entry name" value="amidohydrolases"/>
    <property type="match status" value="1"/>
</dbReference>